<dbReference type="InterPro" id="IPR001347">
    <property type="entry name" value="SIS_dom"/>
</dbReference>
<dbReference type="InterPro" id="IPR046348">
    <property type="entry name" value="SIS_dom_sf"/>
</dbReference>
<name>A0A1N6V9G1_9GAMM</name>
<dbReference type="SUPFAM" id="SSF46689">
    <property type="entry name" value="Homeodomain-like"/>
    <property type="match status" value="1"/>
</dbReference>
<accession>A0A1N6V9G1</accession>
<dbReference type="GO" id="GO:0003677">
    <property type="term" value="F:DNA binding"/>
    <property type="evidence" value="ECO:0007669"/>
    <property type="project" value="InterPro"/>
</dbReference>
<gene>
    <name evidence="2" type="ORF">SAMN05421647_108111</name>
</gene>
<dbReference type="PROSITE" id="PS51071">
    <property type="entry name" value="HTH_RPIR"/>
    <property type="match status" value="1"/>
</dbReference>
<sequence>MRQITETIRQNYDQLSPSERRVAGFIIDHLDDLATYNSVELSRQCNTSKATISRLFRRLGYDSFKQAREELRRLRQSGVPLPGSMQAGVSLVDRHFASEQQNLQRLAALAQSSQLSDITEQLAEAKNVAVIGFRNSYPIALHLRQQLQQVRASVRLLPQPGQTLGEELVELTPDDLVILVAFHRRPSGFRTLLNTLQQQQIPTVLLCESNSGLMAGGKGMVLELPLDTVSAFDSYALPMSLASLLSNLLLHHQLEQGRSRIEQINELYDLTGELDISY</sequence>
<dbReference type="Proteomes" id="UP000186895">
    <property type="component" value="Unassembled WGS sequence"/>
</dbReference>
<dbReference type="InterPro" id="IPR009057">
    <property type="entry name" value="Homeodomain-like_sf"/>
</dbReference>
<dbReference type="SUPFAM" id="SSF53697">
    <property type="entry name" value="SIS domain"/>
    <property type="match status" value="1"/>
</dbReference>
<dbReference type="PANTHER" id="PTHR30514:SF18">
    <property type="entry name" value="RPIR-FAMILY TRANSCRIPTIONAL REGULATOR"/>
    <property type="match status" value="1"/>
</dbReference>
<keyword evidence="3" id="KW-1185">Reference proteome</keyword>
<organism evidence="2 3">
    <name type="scientific">Marinobacterium stanieri</name>
    <dbReference type="NCBI Taxonomy" id="49186"/>
    <lineage>
        <taxon>Bacteria</taxon>
        <taxon>Pseudomonadati</taxon>
        <taxon>Pseudomonadota</taxon>
        <taxon>Gammaproteobacteria</taxon>
        <taxon>Oceanospirillales</taxon>
        <taxon>Oceanospirillaceae</taxon>
        <taxon>Marinobacterium</taxon>
    </lineage>
</organism>
<dbReference type="InterPro" id="IPR036388">
    <property type="entry name" value="WH-like_DNA-bd_sf"/>
</dbReference>
<reference evidence="3" key="1">
    <citation type="submission" date="2017-01" db="EMBL/GenBank/DDBJ databases">
        <authorList>
            <person name="Varghese N."/>
            <person name="Submissions S."/>
        </authorList>
    </citation>
    <scope>NUCLEOTIDE SEQUENCE [LARGE SCALE GENOMIC DNA]</scope>
    <source>
        <strain evidence="3">DSM 7027</strain>
    </source>
</reference>
<dbReference type="GO" id="GO:1901135">
    <property type="term" value="P:carbohydrate derivative metabolic process"/>
    <property type="evidence" value="ECO:0007669"/>
    <property type="project" value="InterPro"/>
</dbReference>
<dbReference type="Pfam" id="PF01380">
    <property type="entry name" value="SIS"/>
    <property type="match status" value="1"/>
</dbReference>
<dbReference type="Pfam" id="PF01418">
    <property type="entry name" value="HTH_6"/>
    <property type="match status" value="1"/>
</dbReference>
<evidence type="ECO:0000259" key="1">
    <source>
        <dbReference type="PROSITE" id="PS51071"/>
    </source>
</evidence>
<evidence type="ECO:0000313" key="3">
    <source>
        <dbReference type="Proteomes" id="UP000186895"/>
    </source>
</evidence>
<dbReference type="RefSeq" id="WP_076464437.1">
    <property type="nucleotide sequence ID" value="NZ_FTMN01000008.1"/>
</dbReference>
<dbReference type="Gene3D" id="1.10.10.10">
    <property type="entry name" value="Winged helix-like DNA-binding domain superfamily/Winged helix DNA-binding domain"/>
    <property type="match status" value="1"/>
</dbReference>
<feature type="domain" description="HTH rpiR-type" evidence="1">
    <location>
        <begin position="2"/>
        <end position="78"/>
    </location>
</feature>
<dbReference type="EMBL" id="FTMN01000008">
    <property type="protein sequence ID" value="SIQ74359.1"/>
    <property type="molecule type" value="Genomic_DNA"/>
</dbReference>
<dbReference type="GO" id="GO:0003700">
    <property type="term" value="F:DNA-binding transcription factor activity"/>
    <property type="evidence" value="ECO:0007669"/>
    <property type="project" value="InterPro"/>
</dbReference>
<dbReference type="PANTHER" id="PTHR30514">
    <property type="entry name" value="GLUCOKINASE"/>
    <property type="match status" value="1"/>
</dbReference>
<dbReference type="GO" id="GO:0097367">
    <property type="term" value="F:carbohydrate derivative binding"/>
    <property type="evidence" value="ECO:0007669"/>
    <property type="project" value="InterPro"/>
</dbReference>
<dbReference type="InterPro" id="IPR047640">
    <property type="entry name" value="RpiR-like"/>
</dbReference>
<proteinExistence type="predicted"/>
<dbReference type="STRING" id="49186.SAMN05421647_108111"/>
<dbReference type="InterPro" id="IPR000281">
    <property type="entry name" value="HTH_RpiR"/>
</dbReference>
<protein>
    <submittedName>
        <fullName evidence="2">Transcriptional regulator, RpiR family</fullName>
    </submittedName>
</protein>
<dbReference type="Gene3D" id="3.40.50.10490">
    <property type="entry name" value="Glucose-6-phosphate isomerase like protein, domain 1"/>
    <property type="match status" value="1"/>
</dbReference>
<dbReference type="AlphaFoldDB" id="A0A1N6V9G1"/>
<evidence type="ECO:0000313" key="2">
    <source>
        <dbReference type="EMBL" id="SIQ74359.1"/>
    </source>
</evidence>